<evidence type="ECO:0000256" key="15">
    <source>
        <dbReference type="ARBA" id="ARBA00043176"/>
    </source>
</evidence>
<dbReference type="OrthoDB" id="9810880at2"/>
<evidence type="ECO:0000256" key="11">
    <source>
        <dbReference type="ARBA" id="ARBA00022840"/>
    </source>
</evidence>
<evidence type="ECO:0000256" key="13">
    <source>
        <dbReference type="ARBA" id="ARBA00037917"/>
    </source>
</evidence>
<dbReference type="GO" id="GO:0008972">
    <property type="term" value="F:phosphomethylpyrimidine kinase activity"/>
    <property type="evidence" value="ECO:0007669"/>
    <property type="project" value="UniProtKB-EC"/>
</dbReference>
<comment type="catalytic activity">
    <reaction evidence="2">
        <text>4-amino-2-methyl-5-(phosphooxymethyl)pyrimidine + ATP = 4-amino-2-methyl-5-(diphosphooxymethyl)pyrimidine + ADP</text>
        <dbReference type="Rhea" id="RHEA:19893"/>
        <dbReference type="ChEBI" id="CHEBI:30616"/>
        <dbReference type="ChEBI" id="CHEBI:57841"/>
        <dbReference type="ChEBI" id="CHEBI:58354"/>
        <dbReference type="ChEBI" id="CHEBI:456216"/>
        <dbReference type="EC" id="2.7.4.7"/>
    </reaction>
</comment>
<dbReference type="EC" id="2.7.4.7" evidence="6"/>
<dbReference type="RefSeq" id="WP_089199874.1">
    <property type="nucleotide sequence ID" value="NZ_NHRJ02000004.1"/>
</dbReference>
<evidence type="ECO:0000313" key="18">
    <source>
        <dbReference type="Proteomes" id="UP000214746"/>
    </source>
</evidence>
<dbReference type="CDD" id="cd01169">
    <property type="entry name" value="HMPP_kinase"/>
    <property type="match status" value="1"/>
</dbReference>
<dbReference type="GO" id="GO:0005524">
    <property type="term" value="F:ATP binding"/>
    <property type="evidence" value="ECO:0007669"/>
    <property type="project" value="UniProtKB-KW"/>
</dbReference>
<dbReference type="EC" id="2.7.1.49" evidence="5"/>
<dbReference type="SUPFAM" id="SSF53613">
    <property type="entry name" value="Ribokinase-like"/>
    <property type="match status" value="1"/>
</dbReference>
<keyword evidence="18" id="KW-1185">Reference proteome</keyword>
<dbReference type="AlphaFoldDB" id="A0A2W1N9D0"/>
<comment type="pathway">
    <text evidence="3">Cofactor biosynthesis; thiamine diphosphate biosynthesis; 4-amino-2-methyl-5-diphosphomethylpyrimidine from 5-amino-1-(5-phospho-D-ribosyl)imidazole: step 3/3.</text>
</comment>
<comment type="caution">
    <text evidence="17">The sequence shown here is derived from an EMBL/GenBank/DDBJ whole genome shotgun (WGS) entry which is preliminary data.</text>
</comment>
<dbReference type="Proteomes" id="UP000214746">
    <property type="component" value="Unassembled WGS sequence"/>
</dbReference>
<evidence type="ECO:0000256" key="5">
    <source>
        <dbReference type="ARBA" id="ARBA00012135"/>
    </source>
</evidence>
<keyword evidence="9" id="KW-0547">Nucleotide-binding</keyword>
<dbReference type="NCBIfam" id="TIGR00097">
    <property type="entry name" value="HMP-P_kinase"/>
    <property type="match status" value="1"/>
</dbReference>
<proteinExistence type="inferred from homology"/>
<keyword evidence="10 17" id="KW-0418">Kinase</keyword>
<evidence type="ECO:0000256" key="10">
    <source>
        <dbReference type="ARBA" id="ARBA00022777"/>
    </source>
</evidence>
<keyword evidence="12" id="KW-0784">Thiamine biosynthesis</keyword>
<organism evidence="17 18">
    <name type="scientific">Paenibacillus xerothermodurans</name>
    <dbReference type="NCBI Taxonomy" id="1977292"/>
    <lineage>
        <taxon>Bacteria</taxon>
        <taxon>Bacillati</taxon>
        <taxon>Bacillota</taxon>
        <taxon>Bacilli</taxon>
        <taxon>Bacillales</taxon>
        <taxon>Paenibacillaceae</taxon>
        <taxon>Paenibacillus</taxon>
    </lineage>
</organism>
<evidence type="ECO:0000256" key="9">
    <source>
        <dbReference type="ARBA" id="ARBA00022741"/>
    </source>
</evidence>
<protein>
    <recommendedName>
        <fullName evidence="7">Hydroxymethylpyrimidine/phosphomethylpyrimidine kinase</fullName>
        <ecNumber evidence="5">2.7.1.49</ecNumber>
        <ecNumber evidence="6">2.7.4.7</ecNumber>
    </recommendedName>
    <alternativeName>
        <fullName evidence="14">Hydroxymethylpyrimidine kinase</fullName>
    </alternativeName>
    <alternativeName>
        <fullName evidence="15">Hydroxymethylpyrimidine phosphate kinase</fullName>
    </alternativeName>
</protein>
<gene>
    <name evidence="17" type="primary">thiD</name>
    <name evidence="17" type="ORF">CBW46_010050</name>
</gene>
<dbReference type="Gene3D" id="3.40.1190.20">
    <property type="match status" value="1"/>
</dbReference>
<keyword evidence="11" id="KW-0067">ATP-binding</keyword>
<dbReference type="PANTHER" id="PTHR20858:SF17">
    <property type="entry name" value="HYDROXYMETHYLPYRIMIDINE_PHOSPHOMETHYLPYRIMIDINE KINASE THI20-RELATED"/>
    <property type="match status" value="1"/>
</dbReference>
<comment type="pathway">
    <text evidence="13">Cofactor biosynthesis; thiamine diphosphate biosynthesis; 4-amino-2-methyl-5-diphosphomethylpyrimidine from 5-amino-1-(5-phospho-D-ribosyl)imidazole: step 2/3.</text>
</comment>
<evidence type="ECO:0000256" key="2">
    <source>
        <dbReference type="ARBA" id="ARBA00000565"/>
    </source>
</evidence>
<evidence type="ECO:0000256" key="4">
    <source>
        <dbReference type="ARBA" id="ARBA00009879"/>
    </source>
</evidence>
<evidence type="ECO:0000256" key="14">
    <source>
        <dbReference type="ARBA" id="ARBA00042102"/>
    </source>
</evidence>
<comment type="similarity">
    <text evidence="4">Belongs to the ThiD family.</text>
</comment>
<dbReference type="GO" id="GO:0005829">
    <property type="term" value="C:cytosol"/>
    <property type="evidence" value="ECO:0007669"/>
    <property type="project" value="TreeGrafter"/>
</dbReference>
<feature type="domain" description="Pyridoxamine kinase/Phosphomethylpyrimidine kinase" evidence="16">
    <location>
        <begin position="18"/>
        <end position="262"/>
    </location>
</feature>
<sequence>MAQAELSVYKALTIAGSDSGGGAGIQADLKTFQMLDVFGMSAITAVTAQNTLGVSGIYDIPVEGIARQIEAVVEDIGVDALKTGMLSQPEVIDLVADLIGKHKLGKLVVDPVMVAKGGATLLAASAQSALRDRLLPLAALVTPNIPEAEVITGMRITTLEDMKEAAVRIVQQYGAGAAVVKGGHSADAPTDVLFDGEQYHLLTAERYQTRHTHGTGCTFSAAVTAELAKGCTLLAAVQTAKRFITLAIRHELGIGGGHGPTNHWAYSRYASEDRGEPTEEPV</sequence>
<name>A0A2W1N9D0_PAEXE</name>
<dbReference type="InterPro" id="IPR029056">
    <property type="entry name" value="Ribokinase-like"/>
</dbReference>
<evidence type="ECO:0000256" key="3">
    <source>
        <dbReference type="ARBA" id="ARBA00004769"/>
    </source>
</evidence>
<dbReference type="InterPro" id="IPR013749">
    <property type="entry name" value="PM/HMP-P_kinase-1"/>
</dbReference>
<evidence type="ECO:0000256" key="6">
    <source>
        <dbReference type="ARBA" id="ARBA00012963"/>
    </source>
</evidence>
<accession>A0A2W1N9D0</accession>
<dbReference type="Pfam" id="PF08543">
    <property type="entry name" value="Phos_pyr_kin"/>
    <property type="match status" value="1"/>
</dbReference>
<dbReference type="EMBL" id="NHRJ02000004">
    <property type="protein sequence ID" value="PZE21017.1"/>
    <property type="molecule type" value="Genomic_DNA"/>
</dbReference>
<dbReference type="GO" id="GO:0009228">
    <property type="term" value="P:thiamine biosynthetic process"/>
    <property type="evidence" value="ECO:0007669"/>
    <property type="project" value="UniProtKB-KW"/>
</dbReference>
<comment type="catalytic activity">
    <reaction evidence="1">
        <text>4-amino-5-hydroxymethyl-2-methylpyrimidine + ATP = 4-amino-2-methyl-5-(phosphooxymethyl)pyrimidine + ADP + H(+)</text>
        <dbReference type="Rhea" id="RHEA:23096"/>
        <dbReference type="ChEBI" id="CHEBI:15378"/>
        <dbReference type="ChEBI" id="CHEBI:16892"/>
        <dbReference type="ChEBI" id="CHEBI:30616"/>
        <dbReference type="ChEBI" id="CHEBI:58354"/>
        <dbReference type="ChEBI" id="CHEBI:456216"/>
        <dbReference type="EC" id="2.7.1.49"/>
    </reaction>
</comment>
<keyword evidence="8" id="KW-0808">Transferase</keyword>
<evidence type="ECO:0000256" key="1">
    <source>
        <dbReference type="ARBA" id="ARBA00000151"/>
    </source>
</evidence>
<dbReference type="PANTHER" id="PTHR20858">
    <property type="entry name" value="PHOSPHOMETHYLPYRIMIDINE KINASE"/>
    <property type="match status" value="1"/>
</dbReference>
<dbReference type="GO" id="GO:0008902">
    <property type="term" value="F:hydroxymethylpyrimidine kinase activity"/>
    <property type="evidence" value="ECO:0007669"/>
    <property type="project" value="UniProtKB-EC"/>
</dbReference>
<dbReference type="FunFam" id="3.40.1190.20:FF:000003">
    <property type="entry name" value="Phosphomethylpyrimidine kinase ThiD"/>
    <property type="match status" value="1"/>
</dbReference>
<reference evidence="17" key="1">
    <citation type="submission" date="2018-06" db="EMBL/GenBank/DDBJ databases">
        <title>Paenibacillus xerothermodurans sp. nov. an extremely dry heat resistant spore forming bacterium isolated from the soil of Cape Canaveral, Florida.</title>
        <authorList>
            <person name="Seuylemezian A."/>
            <person name="Kaur N."/>
            <person name="Patil P."/>
            <person name="Patil P."/>
            <person name="Mayilraj S."/>
            <person name="Vaishampayan P."/>
        </authorList>
    </citation>
    <scope>NUCLEOTIDE SEQUENCE [LARGE SCALE GENOMIC DNA]</scope>
    <source>
        <strain evidence="17">ATCC 27380</strain>
    </source>
</reference>
<dbReference type="InterPro" id="IPR004399">
    <property type="entry name" value="HMP/HMP-P_kinase_dom"/>
</dbReference>
<evidence type="ECO:0000256" key="7">
    <source>
        <dbReference type="ARBA" id="ARBA00019161"/>
    </source>
</evidence>
<evidence type="ECO:0000256" key="12">
    <source>
        <dbReference type="ARBA" id="ARBA00022977"/>
    </source>
</evidence>
<evidence type="ECO:0000313" key="17">
    <source>
        <dbReference type="EMBL" id="PZE21017.1"/>
    </source>
</evidence>
<evidence type="ECO:0000259" key="16">
    <source>
        <dbReference type="Pfam" id="PF08543"/>
    </source>
</evidence>
<evidence type="ECO:0000256" key="8">
    <source>
        <dbReference type="ARBA" id="ARBA00022679"/>
    </source>
</evidence>